<evidence type="ECO:0000259" key="5">
    <source>
        <dbReference type="PROSITE" id="PS50404"/>
    </source>
</evidence>
<dbReference type="GO" id="GO:0004364">
    <property type="term" value="F:glutathione transferase activity"/>
    <property type="evidence" value="ECO:0007669"/>
    <property type="project" value="UniProtKB-EC"/>
</dbReference>
<comment type="caution">
    <text evidence="7">The sequence shown here is derived from an EMBL/GenBank/DDBJ whole genome shotgun (WGS) entry which is preliminary data.</text>
</comment>
<dbReference type="PANTHER" id="PTHR11571:SF224">
    <property type="entry name" value="HEMATOPOIETIC PROSTAGLANDIN D SYNTHASE"/>
    <property type="match status" value="1"/>
</dbReference>
<dbReference type="InterPro" id="IPR004046">
    <property type="entry name" value="GST_C"/>
</dbReference>
<dbReference type="GO" id="GO:0006749">
    <property type="term" value="P:glutathione metabolic process"/>
    <property type="evidence" value="ECO:0007669"/>
    <property type="project" value="TreeGrafter"/>
</dbReference>
<gene>
    <name evidence="7" type="ORF">PENTCL1PPCAC_15950</name>
</gene>
<reference evidence="7" key="1">
    <citation type="submission" date="2023-10" db="EMBL/GenBank/DDBJ databases">
        <title>Genome assembly of Pristionchus species.</title>
        <authorList>
            <person name="Yoshida K."/>
            <person name="Sommer R.J."/>
        </authorList>
    </citation>
    <scope>NUCLEOTIDE SEQUENCE</scope>
    <source>
        <strain evidence="7">RS0144</strain>
    </source>
</reference>
<proteinExistence type="inferred from homology"/>
<evidence type="ECO:0000313" key="8">
    <source>
        <dbReference type="Proteomes" id="UP001432027"/>
    </source>
</evidence>
<dbReference type="Pfam" id="PF14497">
    <property type="entry name" value="GST_C_3"/>
    <property type="match status" value="1"/>
</dbReference>
<dbReference type="EMBL" id="BTSX01000004">
    <property type="protein sequence ID" value="GMS93775.1"/>
    <property type="molecule type" value="Genomic_DNA"/>
</dbReference>
<dbReference type="PROSITE" id="PS50404">
    <property type="entry name" value="GST_NTER"/>
    <property type="match status" value="1"/>
</dbReference>
<dbReference type="InterPro" id="IPR050213">
    <property type="entry name" value="GST_superfamily"/>
</dbReference>
<dbReference type="InterPro" id="IPR036282">
    <property type="entry name" value="Glutathione-S-Trfase_C_sf"/>
</dbReference>
<evidence type="ECO:0000256" key="1">
    <source>
        <dbReference type="ARBA" id="ARBA00012452"/>
    </source>
</evidence>
<dbReference type="FunFam" id="1.20.1050.10:FF:000044">
    <property type="entry name" value="Glutathione S-transferase"/>
    <property type="match status" value="1"/>
</dbReference>
<evidence type="ECO:0000256" key="2">
    <source>
        <dbReference type="ARBA" id="ARBA00022679"/>
    </source>
</evidence>
<dbReference type="InterPro" id="IPR036249">
    <property type="entry name" value="Thioredoxin-like_sf"/>
</dbReference>
<dbReference type="CDD" id="cd03039">
    <property type="entry name" value="GST_N_Sigma_like"/>
    <property type="match status" value="1"/>
</dbReference>
<feature type="non-terminal residue" evidence="7">
    <location>
        <position position="196"/>
    </location>
</feature>
<dbReference type="Proteomes" id="UP001432027">
    <property type="component" value="Unassembled WGS sequence"/>
</dbReference>
<name>A0AAV5THG9_9BILA</name>
<dbReference type="AlphaFoldDB" id="A0AAV5THG9"/>
<keyword evidence="8" id="KW-1185">Reference proteome</keyword>
<dbReference type="SFLD" id="SFLDS00019">
    <property type="entry name" value="Glutathione_Transferase_(cytos"/>
    <property type="match status" value="1"/>
</dbReference>
<dbReference type="PROSITE" id="PS50405">
    <property type="entry name" value="GST_CTER"/>
    <property type="match status" value="1"/>
</dbReference>
<feature type="domain" description="GST C-terminal" evidence="6">
    <location>
        <begin position="74"/>
        <end position="196"/>
    </location>
</feature>
<dbReference type="PANTHER" id="PTHR11571">
    <property type="entry name" value="GLUTATHIONE S-TRANSFERASE"/>
    <property type="match status" value="1"/>
</dbReference>
<dbReference type="InterPro" id="IPR010987">
    <property type="entry name" value="Glutathione-S-Trfase_C-like"/>
</dbReference>
<organism evidence="7 8">
    <name type="scientific">Pristionchus entomophagus</name>
    <dbReference type="NCBI Taxonomy" id="358040"/>
    <lineage>
        <taxon>Eukaryota</taxon>
        <taxon>Metazoa</taxon>
        <taxon>Ecdysozoa</taxon>
        <taxon>Nematoda</taxon>
        <taxon>Chromadorea</taxon>
        <taxon>Rhabditida</taxon>
        <taxon>Rhabditina</taxon>
        <taxon>Diplogasteromorpha</taxon>
        <taxon>Diplogasteroidea</taxon>
        <taxon>Neodiplogasteridae</taxon>
        <taxon>Pristionchus</taxon>
    </lineage>
</organism>
<dbReference type="EC" id="2.5.1.18" evidence="1"/>
<keyword evidence="2" id="KW-0808">Transferase</keyword>
<dbReference type="SFLD" id="SFLDG01205">
    <property type="entry name" value="AMPS.1"/>
    <property type="match status" value="1"/>
</dbReference>
<comment type="catalytic activity">
    <reaction evidence="4">
        <text>RX + glutathione = an S-substituted glutathione + a halide anion + H(+)</text>
        <dbReference type="Rhea" id="RHEA:16437"/>
        <dbReference type="ChEBI" id="CHEBI:15378"/>
        <dbReference type="ChEBI" id="CHEBI:16042"/>
        <dbReference type="ChEBI" id="CHEBI:17792"/>
        <dbReference type="ChEBI" id="CHEBI:57925"/>
        <dbReference type="ChEBI" id="CHEBI:90779"/>
        <dbReference type="EC" id="2.5.1.18"/>
    </reaction>
</comment>
<accession>A0AAV5THG9</accession>
<dbReference type="Gene3D" id="1.20.1050.10">
    <property type="match status" value="1"/>
</dbReference>
<dbReference type="SFLD" id="SFLDG00363">
    <property type="entry name" value="AMPS_(cytGST):_Alpha-__Mu-__Pi"/>
    <property type="match status" value="1"/>
</dbReference>
<dbReference type="InterPro" id="IPR004045">
    <property type="entry name" value="Glutathione_S-Trfase_N"/>
</dbReference>
<dbReference type="SUPFAM" id="SSF52833">
    <property type="entry name" value="Thioredoxin-like"/>
    <property type="match status" value="1"/>
</dbReference>
<comment type="similarity">
    <text evidence="3">Belongs to the GST superfamily. Sigma family.</text>
</comment>
<evidence type="ECO:0000313" key="7">
    <source>
        <dbReference type="EMBL" id="GMS93775.1"/>
    </source>
</evidence>
<protein>
    <recommendedName>
        <fullName evidence="1">glutathione transferase</fullName>
        <ecNumber evidence="1">2.5.1.18</ecNumber>
    </recommendedName>
</protein>
<dbReference type="SUPFAM" id="SSF47616">
    <property type="entry name" value="GST C-terminal domain-like"/>
    <property type="match status" value="1"/>
</dbReference>
<evidence type="ECO:0000259" key="6">
    <source>
        <dbReference type="PROSITE" id="PS50405"/>
    </source>
</evidence>
<dbReference type="CDD" id="cd03192">
    <property type="entry name" value="GST_C_Sigma_like"/>
    <property type="match status" value="1"/>
</dbReference>
<dbReference type="InterPro" id="IPR040079">
    <property type="entry name" value="Glutathione_S-Trfase"/>
</dbReference>
<dbReference type="Pfam" id="PF02798">
    <property type="entry name" value="GST_N"/>
    <property type="match status" value="1"/>
</dbReference>
<dbReference type="Gene3D" id="3.40.30.10">
    <property type="entry name" value="Glutaredoxin"/>
    <property type="match status" value="1"/>
</dbReference>
<sequence>MPIYKLSYFPIKGIAEVSRQLFVLAGQPFEDNQIPFDATPFGQAPLLEVDGKPIPQSFAIARYLASQFGFAGRTTFEAAWVDALADQWKDYFIEMKPFLGVANGFLKTGDVDQLRKDVGEPVRDKHFALLEKAAQNGANGHFVGSSLTWVDLLVVDHIVVFEQHVPGFFDGFPSIKKIRKFVQSDPRLREYLEKRP</sequence>
<evidence type="ECO:0000256" key="4">
    <source>
        <dbReference type="ARBA" id="ARBA00047960"/>
    </source>
</evidence>
<dbReference type="FunFam" id="3.40.30.10:FF:000258">
    <property type="entry name" value="Glutathione S-transferase"/>
    <property type="match status" value="1"/>
</dbReference>
<feature type="domain" description="GST N-terminal" evidence="5">
    <location>
        <begin position="2"/>
        <end position="72"/>
    </location>
</feature>
<evidence type="ECO:0000256" key="3">
    <source>
        <dbReference type="ARBA" id="ARBA00038317"/>
    </source>
</evidence>